<dbReference type="InterPro" id="IPR018714">
    <property type="entry name" value="DUF2237"/>
</dbReference>
<evidence type="ECO:0000313" key="2">
    <source>
        <dbReference type="EMBL" id="OAG16465.1"/>
    </source>
</evidence>
<sequence>MSGKNEQGKMDVTQKNVLNAPLHKHSSEAKAPSNLPSSFSAGMCTSKNPIAAILTNGFLDFSSSNGTDLRKAGVGPGQRLCLEASTWKSAADKNIGEVPRVKLESTHEGALKSMDLNTLKKWAAEQEVQGKTVLPGKGKEKFARESSEIGGKEPRA</sequence>
<dbReference type="OMA" id="SIHAGMC"/>
<reference evidence="2 3" key="1">
    <citation type="submission" date="2016-05" db="EMBL/GenBank/DDBJ databases">
        <title>Comparative analysis of secretome profiles of manganese(II)-oxidizing ascomycete fungi.</title>
        <authorList>
            <consortium name="DOE Joint Genome Institute"/>
            <person name="Zeiner C.A."/>
            <person name="Purvine S.O."/>
            <person name="Zink E.M."/>
            <person name="Wu S."/>
            <person name="Pasa-Tolic L."/>
            <person name="Chaput D.L."/>
            <person name="Haridas S."/>
            <person name="Grigoriev I.V."/>
            <person name="Santelli C.M."/>
            <person name="Hansel C.M."/>
        </authorList>
    </citation>
    <scope>NUCLEOTIDE SEQUENCE [LARGE SCALE GENOMIC DNA]</scope>
    <source>
        <strain evidence="2 3">SRC1lrK2f</strain>
    </source>
</reference>
<feature type="region of interest" description="Disordered" evidence="1">
    <location>
        <begin position="130"/>
        <end position="156"/>
    </location>
</feature>
<dbReference type="Proteomes" id="UP000077248">
    <property type="component" value="Unassembled WGS sequence"/>
</dbReference>
<dbReference type="VEuPathDB" id="FungiDB:CC77DRAFT_1064926"/>
<feature type="compositionally biased region" description="Basic and acidic residues" evidence="1">
    <location>
        <begin position="137"/>
        <end position="156"/>
    </location>
</feature>
<keyword evidence="3" id="KW-1185">Reference proteome</keyword>
<dbReference type="RefSeq" id="XP_018381886.1">
    <property type="nucleotide sequence ID" value="XM_018528771.1"/>
</dbReference>
<dbReference type="Pfam" id="PF09996">
    <property type="entry name" value="DUF2237"/>
    <property type="match status" value="1"/>
</dbReference>
<dbReference type="Gene3D" id="3.30.56.110">
    <property type="entry name" value="Protein of unknown function DUF2237"/>
    <property type="match status" value="1"/>
</dbReference>
<feature type="region of interest" description="Disordered" evidence="1">
    <location>
        <begin position="1"/>
        <end position="37"/>
    </location>
</feature>
<dbReference type="KEGG" id="aalt:CC77DRAFT_1064926"/>
<evidence type="ECO:0000256" key="1">
    <source>
        <dbReference type="SAM" id="MobiDB-lite"/>
    </source>
</evidence>
<dbReference type="AlphaFoldDB" id="A0A177D9S4"/>
<dbReference type="GeneID" id="29114365"/>
<proteinExistence type="predicted"/>
<evidence type="ECO:0000313" key="3">
    <source>
        <dbReference type="Proteomes" id="UP000077248"/>
    </source>
</evidence>
<name>A0A177D9S4_ALTAL</name>
<gene>
    <name evidence="2" type="ORF">CC77DRAFT_1064926</name>
</gene>
<organism evidence="2 3">
    <name type="scientific">Alternaria alternata</name>
    <name type="common">Alternaria rot fungus</name>
    <name type="synonym">Torula alternata</name>
    <dbReference type="NCBI Taxonomy" id="5599"/>
    <lineage>
        <taxon>Eukaryota</taxon>
        <taxon>Fungi</taxon>
        <taxon>Dikarya</taxon>
        <taxon>Ascomycota</taxon>
        <taxon>Pezizomycotina</taxon>
        <taxon>Dothideomycetes</taxon>
        <taxon>Pleosporomycetidae</taxon>
        <taxon>Pleosporales</taxon>
        <taxon>Pleosporineae</taxon>
        <taxon>Pleosporaceae</taxon>
        <taxon>Alternaria</taxon>
        <taxon>Alternaria sect. Alternaria</taxon>
        <taxon>Alternaria alternata complex</taxon>
    </lineage>
</organism>
<dbReference type="PANTHER" id="PTHR37466:SF1">
    <property type="entry name" value="SLR1628 PROTEIN"/>
    <property type="match status" value="1"/>
</dbReference>
<protein>
    <submittedName>
        <fullName evidence="2">Uncharacterized protein</fullName>
    </submittedName>
</protein>
<dbReference type="EMBL" id="KV441489">
    <property type="protein sequence ID" value="OAG16465.1"/>
    <property type="molecule type" value="Genomic_DNA"/>
</dbReference>
<accession>A0A177D9S4</accession>
<dbReference type="PANTHER" id="PTHR37466">
    <property type="entry name" value="SLR1628 PROTEIN"/>
    <property type="match status" value="1"/>
</dbReference>